<dbReference type="PaxDb" id="55529-EKX50062"/>
<dbReference type="AlphaFoldDB" id="L1JNM4"/>
<dbReference type="Gene3D" id="3.40.50.1000">
    <property type="entry name" value="HAD superfamily/HAD-like"/>
    <property type="match status" value="1"/>
</dbReference>
<reference evidence="1 3" key="1">
    <citation type="journal article" date="2012" name="Nature">
        <title>Algal genomes reveal evolutionary mosaicism and the fate of nucleomorphs.</title>
        <authorList>
            <consortium name="DOE Joint Genome Institute"/>
            <person name="Curtis B.A."/>
            <person name="Tanifuji G."/>
            <person name="Burki F."/>
            <person name="Gruber A."/>
            <person name="Irimia M."/>
            <person name="Maruyama S."/>
            <person name="Arias M.C."/>
            <person name="Ball S.G."/>
            <person name="Gile G.H."/>
            <person name="Hirakawa Y."/>
            <person name="Hopkins J.F."/>
            <person name="Kuo A."/>
            <person name="Rensing S.A."/>
            <person name="Schmutz J."/>
            <person name="Symeonidi A."/>
            <person name="Elias M."/>
            <person name="Eveleigh R.J."/>
            <person name="Herman E.K."/>
            <person name="Klute M.J."/>
            <person name="Nakayama T."/>
            <person name="Obornik M."/>
            <person name="Reyes-Prieto A."/>
            <person name="Armbrust E.V."/>
            <person name="Aves S.J."/>
            <person name="Beiko R.G."/>
            <person name="Coutinho P."/>
            <person name="Dacks J.B."/>
            <person name="Durnford D.G."/>
            <person name="Fast N.M."/>
            <person name="Green B.R."/>
            <person name="Grisdale C.J."/>
            <person name="Hempel F."/>
            <person name="Henrissat B."/>
            <person name="Hoppner M.P."/>
            <person name="Ishida K."/>
            <person name="Kim E."/>
            <person name="Koreny L."/>
            <person name="Kroth P.G."/>
            <person name="Liu Y."/>
            <person name="Malik S.B."/>
            <person name="Maier U.G."/>
            <person name="McRose D."/>
            <person name="Mock T."/>
            <person name="Neilson J.A."/>
            <person name="Onodera N.T."/>
            <person name="Poole A.M."/>
            <person name="Pritham E.J."/>
            <person name="Richards T.A."/>
            <person name="Rocap G."/>
            <person name="Roy S.W."/>
            <person name="Sarai C."/>
            <person name="Schaack S."/>
            <person name="Shirato S."/>
            <person name="Slamovits C.H."/>
            <person name="Spencer D.F."/>
            <person name="Suzuki S."/>
            <person name="Worden A.Z."/>
            <person name="Zauner S."/>
            <person name="Barry K."/>
            <person name="Bell C."/>
            <person name="Bharti A.K."/>
            <person name="Crow J.A."/>
            <person name="Grimwood J."/>
            <person name="Kramer R."/>
            <person name="Lindquist E."/>
            <person name="Lucas S."/>
            <person name="Salamov A."/>
            <person name="McFadden G.I."/>
            <person name="Lane C.E."/>
            <person name="Keeling P.J."/>
            <person name="Gray M.W."/>
            <person name="Grigoriev I.V."/>
            <person name="Archibald J.M."/>
        </authorList>
    </citation>
    <scope>NUCLEOTIDE SEQUENCE</scope>
    <source>
        <strain evidence="1 3">CCMP2712</strain>
    </source>
</reference>
<dbReference type="Proteomes" id="UP000011087">
    <property type="component" value="Unassembled WGS sequence"/>
</dbReference>
<evidence type="ECO:0000313" key="2">
    <source>
        <dbReference type="EnsemblProtists" id="EKX50062"/>
    </source>
</evidence>
<dbReference type="PANTHER" id="PTHR47829:SF1">
    <property type="entry name" value="HAD FAMILY PHOSPHATASE"/>
    <property type="match status" value="1"/>
</dbReference>
<evidence type="ECO:0000313" key="3">
    <source>
        <dbReference type="Proteomes" id="UP000011087"/>
    </source>
</evidence>
<accession>L1JNM4</accession>
<gene>
    <name evidence="1" type="ORF">GUITHDRAFT_104458</name>
</gene>
<reference evidence="3" key="2">
    <citation type="submission" date="2012-11" db="EMBL/GenBank/DDBJ databases">
        <authorList>
            <person name="Kuo A."/>
            <person name="Curtis B.A."/>
            <person name="Tanifuji G."/>
            <person name="Burki F."/>
            <person name="Gruber A."/>
            <person name="Irimia M."/>
            <person name="Maruyama S."/>
            <person name="Arias M.C."/>
            <person name="Ball S.G."/>
            <person name="Gile G.H."/>
            <person name="Hirakawa Y."/>
            <person name="Hopkins J.F."/>
            <person name="Rensing S.A."/>
            <person name="Schmutz J."/>
            <person name="Symeonidi A."/>
            <person name="Elias M."/>
            <person name="Eveleigh R.J."/>
            <person name="Herman E.K."/>
            <person name="Klute M.J."/>
            <person name="Nakayama T."/>
            <person name="Obornik M."/>
            <person name="Reyes-Prieto A."/>
            <person name="Armbrust E.V."/>
            <person name="Aves S.J."/>
            <person name="Beiko R.G."/>
            <person name="Coutinho P."/>
            <person name="Dacks J.B."/>
            <person name="Durnford D.G."/>
            <person name="Fast N.M."/>
            <person name="Green B.R."/>
            <person name="Grisdale C."/>
            <person name="Hempe F."/>
            <person name="Henrissat B."/>
            <person name="Hoppner M.P."/>
            <person name="Ishida K.-I."/>
            <person name="Kim E."/>
            <person name="Koreny L."/>
            <person name="Kroth P.G."/>
            <person name="Liu Y."/>
            <person name="Malik S.-B."/>
            <person name="Maier U.G."/>
            <person name="McRose D."/>
            <person name="Mock T."/>
            <person name="Neilson J.A."/>
            <person name="Onodera N.T."/>
            <person name="Poole A.M."/>
            <person name="Pritham E.J."/>
            <person name="Richards T.A."/>
            <person name="Rocap G."/>
            <person name="Roy S.W."/>
            <person name="Sarai C."/>
            <person name="Schaack S."/>
            <person name="Shirato S."/>
            <person name="Slamovits C.H."/>
            <person name="Spencer D.F."/>
            <person name="Suzuki S."/>
            <person name="Worden A.Z."/>
            <person name="Zauner S."/>
            <person name="Barry K."/>
            <person name="Bell C."/>
            <person name="Bharti A.K."/>
            <person name="Crow J.A."/>
            <person name="Grimwood J."/>
            <person name="Kramer R."/>
            <person name="Lindquist E."/>
            <person name="Lucas S."/>
            <person name="Salamov A."/>
            <person name="McFadden G.I."/>
            <person name="Lane C.E."/>
            <person name="Keeling P.J."/>
            <person name="Gray M.W."/>
            <person name="Grigoriev I.V."/>
            <person name="Archibald J.M."/>
        </authorList>
    </citation>
    <scope>NUCLEOTIDE SEQUENCE</scope>
    <source>
        <strain evidence="3">CCMP2712</strain>
    </source>
</reference>
<dbReference type="RefSeq" id="XP_005837042.1">
    <property type="nucleotide sequence ID" value="XM_005836985.1"/>
</dbReference>
<dbReference type="KEGG" id="gtt:GUITHDRAFT_104458"/>
<dbReference type="InterPro" id="IPR052898">
    <property type="entry name" value="ACAD10-like"/>
</dbReference>
<dbReference type="SUPFAM" id="SSF56784">
    <property type="entry name" value="HAD-like"/>
    <property type="match status" value="1"/>
</dbReference>
<dbReference type="InterPro" id="IPR023214">
    <property type="entry name" value="HAD_sf"/>
</dbReference>
<dbReference type="EnsemblProtists" id="EKX50062">
    <property type="protein sequence ID" value="EKX50062"/>
    <property type="gene ID" value="GUITHDRAFT_104458"/>
</dbReference>
<dbReference type="GeneID" id="17306539"/>
<keyword evidence="3" id="KW-1185">Reference proteome</keyword>
<dbReference type="HOGENOM" id="CLU_1506181_0_0_1"/>
<dbReference type="EMBL" id="JH992980">
    <property type="protein sequence ID" value="EKX50062.1"/>
    <property type="molecule type" value="Genomic_DNA"/>
</dbReference>
<organism evidence="1">
    <name type="scientific">Guillardia theta (strain CCMP2712)</name>
    <name type="common">Cryptophyte</name>
    <dbReference type="NCBI Taxonomy" id="905079"/>
    <lineage>
        <taxon>Eukaryota</taxon>
        <taxon>Cryptophyceae</taxon>
        <taxon>Pyrenomonadales</taxon>
        <taxon>Geminigeraceae</taxon>
        <taxon>Guillardia</taxon>
    </lineage>
</organism>
<dbReference type="PANTHER" id="PTHR47829">
    <property type="entry name" value="HYDROLASE, PUTATIVE (AFU_ORTHOLOGUE AFUA_1G12880)-RELATED"/>
    <property type="match status" value="1"/>
</dbReference>
<sequence length="179" mass="20712">MKEVGLDTSQIVKPSEIHECLSSILESVRVNGDIRDMIQCLRFDGIQTCLLSHTRKREGRDANMVKDEMAVLNKEMIRHFNATFQYSDQQFKKEPQIFHEIFNKFSLHPEEVVFLDPRKDMLQPAAKLGVKTLQAENANKAIELLEDELQVPLRNFAWTRDQYAKVLWVSNKDCNSAST</sequence>
<proteinExistence type="predicted"/>
<evidence type="ECO:0008006" key="4">
    <source>
        <dbReference type="Google" id="ProtNLM"/>
    </source>
</evidence>
<name>L1JNM4_GUITC</name>
<dbReference type="InterPro" id="IPR036412">
    <property type="entry name" value="HAD-like_sf"/>
</dbReference>
<evidence type="ECO:0000313" key="1">
    <source>
        <dbReference type="EMBL" id="EKX50062.1"/>
    </source>
</evidence>
<protein>
    <recommendedName>
        <fullName evidence="4">FCP1 homology domain-containing protein</fullName>
    </recommendedName>
</protein>
<reference evidence="2" key="3">
    <citation type="submission" date="2015-06" db="UniProtKB">
        <authorList>
            <consortium name="EnsemblProtists"/>
        </authorList>
    </citation>
    <scope>IDENTIFICATION</scope>
</reference>
<dbReference type="STRING" id="905079.L1JNM4"/>